<dbReference type="Proteomes" id="UP000760860">
    <property type="component" value="Unassembled WGS sequence"/>
</dbReference>
<evidence type="ECO:0000313" key="3">
    <source>
        <dbReference type="EMBL" id="KAG6953461.1"/>
    </source>
</evidence>
<dbReference type="Gene3D" id="3.40.50.720">
    <property type="entry name" value="NAD(P)-binding Rossmann-like Domain"/>
    <property type="match status" value="1"/>
</dbReference>
<evidence type="ECO:0000313" key="4">
    <source>
        <dbReference type="Proteomes" id="UP000774804"/>
    </source>
</evidence>
<dbReference type="Proteomes" id="UP000688947">
    <property type="component" value="Unassembled WGS sequence"/>
</dbReference>
<gene>
    <name evidence="3" type="ORF">JG687_00012390</name>
    <name evidence="1" type="ORF">PC115_g9878</name>
    <name evidence="2" type="ORF">PC129_g15944</name>
</gene>
<evidence type="ECO:0008006" key="5">
    <source>
        <dbReference type="Google" id="ProtNLM"/>
    </source>
</evidence>
<comment type="caution">
    <text evidence="1">The sequence shown here is derived from an EMBL/GenBank/DDBJ whole genome shotgun (WGS) entry which is preliminary data.</text>
</comment>
<dbReference type="EMBL" id="RCMV01000768">
    <property type="protein sequence ID" value="KAG3213113.1"/>
    <property type="molecule type" value="Genomic_DNA"/>
</dbReference>
<name>A0A8T1CFF1_9STRA</name>
<dbReference type="Proteomes" id="UP000774804">
    <property type="component" value="Unassembled WGS sequence"/>
</dbReference>
<dbReference type="AlphaFoldDB" id="A0A8T1CFF1"/>
<proteinExistence type="predicted"/>
<protein>
    <recommendedName>
        <fullName evidence="5">NAD(P)-binding domain</fullName>
    </recommendedName>
</protein>
<organism evidence="1 4">
    <name type="scientific">Phytophthora cactorum</name>
    <dbReference type="NCBI Taxonomy" id="29920"/>
    <lineage>
        <taxon>Eukaryota</taxon>
        <taxon>Sar</taxon>
        <taxon>Stramenopiles</taxon>
        <taxon>Oomycota</taxon>
        <taxon>Peronosporomycetes</taxon>
        <taxon>Peronosporales</taxon>
        <taxon>Peronosporaceae</taxon>
        <taxon>Phytophthora</taxon>
    </lineage>
</organism>
<dbReference type="EMBL" id="JAENGZ010000824">
    <property type="protein sequence ID" value="KAG6953461.1"/>
    <property type="molecule type" value="Genomic_DNA"/>
</dbReference>
<reference evidence="1" key="1">
    <citation type="submission" date="2018-10" db="EMBL/GenBank/DDBJ databases">
        <title>Effector identification in a new, highly contiguous assembly of the strawberry crown rot pathogen Phytophthora cactorum.</title>
        <authorList>
            <person name="Armitage A.D."/>
            <person name="Nellist C.F."/>
            <person name="Bates H."/>
            <person name="Vickerstaff R.J."/>
            <person name="Harrison R.J."/>
        </authorList>
    </citation>
    <scope>NUCLEOTIDE SEQUENCE</scope>
    <source>
        <strain evidence="1">4032</strain>
        <strain evidence="2">P421</strain>
    </source>
</reference>
<sequence length="76" mass="8441">MITRSLAMDLREHGFAVVTVNPGYVDTDMTHHQGVLTRWRRWPALQCRLRCSGAGAAVVSVELRTPIGLTPRSAPR</sequence>
<reference evidence="3" key="2">
    <citation type="submission" date="2021-01" db="EMBL/GenBank/DDBJ databases">
        <title>Phytophthora aleatoria, a newly-described species from Pinus radiata is distinct from Phytophthora cactorum isolates based on comparative genomics.</title>
        <authorList>
            <person name="Mcdougal R."/>
            <person name="Panda P."/>
            <person name="Williams N."/>
            <person name="Studholme D.J."/>
        </authorList>
    </citation>
    <scope>NUCLEOTIDE SEQUENCE</scope>
    <source>
        <strain evidence="3">NZFS 3830</strain>
    </source>
</reference>
<evidence type="ECO:0000313" key="2">
    <source>
        <dbReference type="EMBL" id="KAG3213113.1"/>
    </source>
</evidence>
<dbReference type="InterPro" id="IPR036291">
    <property type="entry name" value="NAD(P)-bd_dom_sf"/>
</dbReference>
<accession>A0A8T1CFF1</accession>
<evidence type="ECO:0000313" key="1">
    <source>
        <dbReference type="EMBL" id="KAG2920246.1"/>
    </source>
</evidence>
<dbReference type="OrthoDB" id="5296at2759"/>
<dbReference type="EMBL" id="RCMI01000281">
    <property type="protein sequence ID" value="KAG2920246.1"/>
    <property type="molecule type" value="Genomic_DNA"/>
</dbReference>
<dbReference type="SUPFAM" id="SSF51735">
    <property type="entry name" value="NAD(P)-binding Rossmann-fold domains"/>
    <property type="match status" value="1"/>
</dbReference>